<accession>A0A2I2KQE2</accession>
<evidence type="ECO:0000313" key="3">
    <source>
        <dbReference type="Proteomes" id="UP000234331"/>
    </source>
</evidence>
<sequence>MKLADDPEFMTYAPSSSAAAPDEGGRVWPETTIGDGGSVPHNRVSGGPSLGGTTMADVSVRFAMTDDSEIVLNLSLTQAIRLTEAIASKVSQAMTEQPRAGMNGNAYGPGVRPGPYSTS</sequence>
<dbReference type="EMBL" id="FZMO01000120">
    <property type="protein sequence ID" value="SNQ47884.1"/>
    <property type="molecule type" value="Genomic_DNA"/>
</dbReference>
<reference evidence="2 3" key="1">
    <citation type="submission" date="2017-06" db="EMBL/GenBank/DDBJ databases">
        <authorList>
            <person name="Kim H.J."/>
            <person name="Triplett B.A."/>
        </authorList>
    </citation>
    <scope>NUCLEOTIDE SEQUENCE [LARGE SCALE GENOMIC DNA]</scope>
    <source>
        <strain evidence="2">FRACA_ARgP5</strain>
    </source>
</reference>
<evidence type="ECO:0000313" key="2">
    <source>
        <dbReference type="EMBL" id="SNQ47884.1"/>
    </source>
</evidence>
<dbReference type="Proteomes" id="UP000234331">
    <property type="component" value="Unassembled WGS sequence"/>
</dbReference>
<protein>
    <submittedName>
        <fullName evidence="2">Uncharacterized protein</fullName>
    </submittedName>
</protein>
<evidence type="ECO:0000256" key="1">
    <source>
        <dbReference type="SAM" id="MobiDB-lite"/>
    </source>
</evidence>
<feature type="region of interest" description="Disordered" evidence="1">
    <location>
        <begin position="95"/>
        <end position="119"/>
    </location>
</feature>
<name>A0A2I2KQE2_9ACTN</name>
<gene>
    <name evidence="2" type="ORF">FRACA_2060008</name>
</gene>
<keyword evidence="3" id="KW-1185">Reference proteome</keyword>
<feature type="region of interest" description="Disordered" evidence="1">
    <location>
        <begin position="1"/>
        <end position="50"/>
    </location>
</feature>
<dbReference type="AlphaFoldDB" id="A0A2I2KQE2"/>
<organism evidence="2 3">
    <name type="scientific">Frankia canadensis</name>
    <dbReference type="NCBI Taxonomy" id="1836972"/>
    <lineage>
        <taxon>Bacteria</taxon>
        <taxon>Bacillati</taxon>
        <taxon>Actinomycetota</taxon>
        <taxon>Actinomycetes</taxon>
        <taxon>Frankiales</taxon>
        <taxon>Frankiaceae</taxon>
        <taxon>Frankia</taxon>
    </lineage>
</organism>
<proteinExistence type="predicted"/>